<keyword evidence="3" id="KW-1185">Reference proteome</keyword>
<evidence type="ECO:0000256" key="1">
    <source>
        <dbReference type="SAM" id="MobiDB-lite"/>
    </source>
</evidence>
<protein>
    <submittedName>
        <fullName evidence="2">Unplaced genomic scaffold scaffold_28, whole genome shotgun sequence</fullName>
    </submittedName>
</protein>
<reference evidence="2 3" key="1">
    <citation type="submission" date="2014-04" db="EMBL/GenBank/DDBJ databases">
        <title>Evolutionary Origins and Diversification of the Mycorrhizal Mutualists.</title>
        <authorList>
            <consortium name="DOE Joint Genome Institute"/>
            <consortium name="Mycorrhizal Genomics Consortium"/>
            <person name="Kohler A."/>
            <person name="Kuo A."/>
            <person name="Nagy L.G."/>
            <person name="Floudas D."/>
            <person name="Copeland A."/>
            <person name="Barry K.W."/>
            <person name="Cichocki N."/>
            <person name="Veneault-Fourrey C."/>
            <person name="LaButti K."/>
            <person name="Lindquist E.A."/>
            <person name="Lipzen A."/>
            <person name="Lundell T."/>
            <person name="Morin E."/>
            <person name="Murat C."/>
            <person name="Riley R."/>
            <person name="Ohm R."/>
            <person name="Sun H."/>
            <person name="Tunlid A."/>
            <person name="Henrissat B."/>
            <person name="Grigoriev I.V."/>
            <person name="Hibbett D.S."/>
            <person name="Martin F."/>
        </authorList>
    </citation>
    <scope>NUCLEOTIDE SEQUENCE [LARGE SCALE GENOMIC DNA]</scope>
    <source>
        <strain evidence="2 3">MD-312</strain>
    </source>
</reference>
<evidence type="ECO:0000313" key="2">
    <source>
        <dbReference type="EMBL" id="KIJ61423.1"/>
    </source>
</evidence>
<dbReference type="HOGENOM" id="CLU_2996755_0_0_1"/>
<name>A0A0C9W4K9_9AGAM</name>
<gene>
    <name evidence="2" type="ORF">HYDPIDRAFT_115885</name>
</gene>
<evidence type="ECO:0000313" key="3">
    <source>
        <dbReference type="Proteomes" id="UP000053820"/>
    </source>
</evidence>
<dbReference type="AlphaFoldDB" id="A0A0C9W4K9"/>
<dbReference type="Proteomes" id="UP000053820">
    <property type="component" value="Unassembled WGS sequence"/>
</dbReference>
<proteinExistence type="predicted"/>
<sequence>MQNERKESRLIQMLPLAGVHIEDDKDRRKYRIGTVQCKPKGHRDTPSGGRKHGVQRA</sequence>
<dbReference type="EMBL" id="KN839862">
    <property type="protein sequence ID" value="KIJ61423.1"/>
    <property type="molecule type" value="Genomic_DNA"/>
</dbReference>
<organism evidence="2 3">
    <name type="scientific">Hydnomerulius pinastri MD-312</name>
    <dbReference type="NCBI Taxonomy" id="994086"/>
    <lineage>
        <taxon>Eukaryota</taxon>
        <taxon>Fungi</taxon>
        <taxon>Dikarya</taxon>
        <taxon>Basidiomycota</taxon>
        <taxon>Agaricomycotina</taxon>
        <taxon>Agaricomycetes</taxon>
        <taxon>Agaricomycetidae</taxon>
        <taxon>Boletales</taxon>
        <taxon>Boletales incertae sedis</taxon>
        <taxon>Leucogyrophana</taxon>
    </lineage>
</organism>
<feature type="region of interest" description="Disordered" evidence="1">
    <location>
        <begin position="37"/>
        <end position="57"/>
    </location>
</feature>
<accession>A0A0C9W4K9</accession>